<protein>
    <submittedName>
        <fullName evidence="3">Predicted oxidoreductase</fullName>
    </submittedName>
</protein>
<dbReference type="InterPro" id="IPR023210">
    <property type="entry name" value="NADP_OxRdtase_dom"/>
</dbReference>
<accession>A0A1I6HAP9</accession>
<dbReference type="InterPro" id="IPR036812">
    <property type="entry name" value="NAD(P)_OxRdtase_dom_sf"/>
</dbReference>
<dbReference type="Gene3D" id="3.20.20.100">
    <property type="entry name" value="NADP-dependent oxidoreductase domain"/>
    <property type="match status" value="1"/>
</dbReference>
<dbReference type="PANTHER" id="PTHR43364:SF4">
    <property type="entry name" value="NAD(P)-LINKED OXIDOREDUCTASE SUPERFAMILY PROTEIN"/>
    <property type="match status" value="1"/>
</dbReference>
<evidence type="ECO:0000259" key="2">
    <source>
        <dbReference type="Pfam" id="PF00248"/>
    </source>
</evidence>
<dbReference type="InterPro" id="IPR050523">
    <property type="entry name" value="AKR_Detox_Biosynth"/>
</dbReference>
<dbReference type="EMBL" id="FOYN01000003">
    <property type="protein sequence ID" value="SFR51424.1"/>
    <property type="molecule type" value="Genomic_DNA"/>
</dbReference>
<dbReference type="PRINTS" id="PR00069">
    <property type="entry name" value="ALDKETRDTASE"/>
</dbReference>
<keyword evidence="4" id="KW-1185">Reference proteome</keyword>
<dbReference type="FunFam" id="3.20.20.100:FF:000004">
    <property type="entry name" value="Oxidoreductase, aldo/keto reductase"/>
    <property type="match status" value="1"/>
</dbReference>
<feature type="domain" description="NADP-dependent oxidoreductase" evidence="2">
    <location>
        <begin position="18"/>
        <end position="315"/>
    </location>
</feature>
<evidence type="ECO:0000313" key="3">
    <source>
        <dbReference type="EMBL" id="SFR51424.1"/>
    </source>
</evidence>
<sequence length="327" mass="36240">MTEMEYTTLGETGMEVSRLALGCMNFGTEAPWMIHEESDSRAIIDRALELGINFLDTANVYSRGESEEIVGRAIEGYDRSELVIATKVYNRMREGPNGQGLSRKHILDQAEASLDRLGTDYIDLYQIHRWDDDTPVEEVLSALDHLVTEGVVRYVGASTMPAWKFTRALYAADVENRERFVSMQPEYNAVDRHEEANVLPVCAAEGIGVLPWSPLAGGFLTGKYSRGEDPESGRAASDDYTAQRFTDENWAVLEEIRDIADANGATPAQVSIAWLLHKDVVDAPIIGPRSVEHLEENVGALGVELTDEELSRIEAPLTPQWPALGKD</sequence>
<keyword evidence="1" id="KW-0560">Oxidoreductase</keyword>
<dbReference type="GO" id="GO:0016491">
    <property type="term" value="F:oxidoreductase activity"/>
    <property type="evidence" value="ECO:0007669"/>
    <property type="project" value="UniProtKB-KW"/>
</dbReference>
<name>A0A1I6HAP9_HALSD</name>
<dbReference type="CDD" id="cd19079">
    <property type="entry name" value="AKR_EcYajO-like"/>
    <property type="match status" value="1"/>
</dbReference>
<organism evidence="3 4">
    <name type="scientific">Halorubrum sodomense</name>
    <dbReference type="NCBI Taxonomy" id="35743"/>
    <lineage>
        <taxon>Archaea</taxon>
        <taxon>Methanobacteriati</taxon>
        <taxon>Methanobacteriota</taxon>
        <taxon>Stenosarchaea group</taxon>
        <taxon>Halobacteria</taxon>
        <taxon>Halobacteriales</taxon>
        <taxon>Haloferacaceae</taxon>
        <taxon>Halorubrum</taxon>
    </lineage>
</organism>
<evidence type="ECO:0000313" key="4">
    <source>
        <dbReference type="Proteomes" id="UP000198932"/>
    </source>
</evidence>
<dbReference type="PANTHER" id="PTHR43364">
    <property type="entry name" value="NADH-SPECIFIC METHYLGLYOXAL REDUCTASE-RELATED"/>
    <property type="match status" value="1"/>
</dbReference>
<dbReference type="AlphaFoldDB" id="A0A1I6HAP9"/>
<reference evidence="4" key="1">
    <citation type="submission" date="2016-10" db="EMBL/GenBank/DDBJ databases">
        <authorList>
            <person name="Varghese N."/>
            <person name="Submissions S."/>
        </authorList>
    </citation>
    <scope>NUCLEOTIDE SEQUENCE [LARGE SCALE GENOMIC DNA]</scope>
    <source>
        <strain evidence="4">RD 26</strain>
    </source>
</reference>
<proteinExistence type="predicted"/>
<dbReference type="Proteomes" id="UP000198932">
    <property type="component" value="Unassembled WGS sequence"/>
</dbReference>
<dbReference type="InterPro" id="IPR020471">
    <property type="entry name" value="AKR"/>
</dbReference>
<dbReference type="SUPFAM" id="SSF51430">
    <property type="entry name" value="NAD(P)-linked oxidoreductase"/>
    <property type="match status" value="1"/>
</dbReference>
<dbReference type="Pfam" id="PF00248">
    <property type="entry name" value="Aldo_ket_red"/>
    <property type="match status" value="1"/>
</dbReference>
<gene>
    <name evidence="3" type="ORF">SAMN04487937_2607</name>
</gene>
<dbReference type="GO" id="GO:0005829">
    <property type="term" value="C:cytosol"/>
    <property type="evidence" value="ECO:0007669"/>
    <property type="project" value="UniProtKB-ARBA"/>
</dbReference>
<dbReference type="RefSeq" id="WP_092922957.1">
    <property type="nucleotide sequence ID" value="NZ_FOYN01000003.1"/>
</dbReference>
<dbReference type="STRING" id="35743.SAMN04487937_2607"/>
<evidence type="ECO:0000256" key="1">
    <source>
        <dbReference type="ARBA" id="ARBA00023002"/>
    </source>
</evidence>